<dbReference type="InterPro" id="IPR016208">
    <property type="entry name" value="Ald_Oxase/xanthine_DH-like"/>
</dbReference>
<dbReference type="KEGG" id="has:Halsa_2109"/>
<gene>
    <name evidence="4" type="ordered locus">Halsa_2109</name>
</gene>
<keyword evidence="2" id="KW-0175">Coiled coil</keyword>
<dbReference type="HOGENOM" id="CLU_001681_2_1_9"/>
<dbReference type="Gene3D" id="3.30.365.10">
    <property type="entry name" value="Aldehyde oxidase/xanthine dehydrogenase, molybdopterin binding domain"/>
    <property type="match status" value="4"/>
</dbReference>
<dbReference type="Pfam" id="PF20256">
    <property type="entry name" value="MoCoBD_2"/>
    <property type="match status" value="1"/>
</dbReference>
<dbReference type="PANTHER" id="PTHR11908">
    <property type="entry name" value="XANTHINE DEHYDROGENASE"/>
    <property type="match status" value="1"/>
</dbReference>
<dbReference type="Gene3D" id="3.90.1170.50">
    <property type="entry name" value="Aldehyde oxidase/xanthine dehydrogenase, a/b hammerhead"/>
    <property type="match status" value="1"/>
</dbReference>
<reference evidence="4 5" key="2">
    <citation type="journal article" date="2011" name="J. Bacteriol.">
        <title>Complete Genome Sequence of the Haloalkaliphilic, Hydrogen Producing Halanaerobium hydrogenoformans.</title>
        <authorList>
            <person name="Brown S.D."/>
            <person name="Begemann M.B."/>
            <person name="Mormile M.R."/>
            <person name="Wall J.D."/>
            <person name="Han C.S."/>
            <person name="Goodwin L.A."/>
            <person name="Pitluck S."/>
            <person name="Land M.L."/>
            <person name="Hauser L.J."/>
            <person name="Elias D.A."/>
        </authorList>
    </citation>
    <scope>NUCLEOTIDE SEQUENCE [LARGE SCALE GENOMIC DNA]</scope>
    <source>
        <strain evidence="5">sapolanicus</strain>
    </source>
</reference>
<sequence>MAFKHVNKGVKRVDAYEKVTGKAKFGADLEFANQLYAKVLRTKYPHARIINIETEEAEKMPGVKGVFTAADIKNNLFGVIVEDQQVLAEDRVLLAGDGVAMVAAESEAEAAAALEKIKVEYEELEAIYDLDEARKNEALKIHPEKDDNQVIHHPLRKGDVEKGFAQADVILEREYSTQLIEHSYLEPEAVVVVPEDENHLVSIYGSIQNPYATRTAVATVLGAELAEVRVIQNHIGGSFGGKDEVVSAMAARAAVMALATKRPVKMVNSREESFTESYKRHPYQLKYKIGATKEGKLTAMEIEAVADSGAYACQTPFVTWRSVVQATGPYELEHVKTDTYGYYTNNPYTGAMRGYGSPQIIFAQESLMDELAEELGMSPVELRKKNIYRQGSITASGQKLDGHTVSLEEVMDKAMAAIDYQAKREKYSQAQAGDKKRGIGLSISFRGCSLGAEAVDAAASLIQINKDGSVAVYSGLAENGQGLKTIFSQIAAEVLGVTLNEIDYMEVDTTFTPDSGSTVASRATLIGGNSIKNAAEKLKKRILDFAAQKFEISIEELELKDGFLYNQNSDRLALFSDLAAEMINKGILLSAYGWYKGPAISWDEEKGCGNPYFTYVYGCQIAEVEVDTGTGELTVLNMAAAHDVGRAINPANVKGQIYGGVVMGLGYGIMEEVEVEAGQIKGKNFHDYMIPTIKDMPDIKPIIVENPDPDGPFGAKSVGEPTLELASAAIANAVAHASGKRIRSLPLNLERVLIGRALSKGGCK</sequence>
<dbReference type="EMBL" id="CP002304">
    <property type="protein sequence ID" value="ADQ15525.1"/>
    <property type="molecule type" value="Genomic_DNA"/>
</dbReference>
<dbReference type="PANTHER" id="PTHR11908:SF157">
    <property type="entry name" value="XANTHINE DEHYDROGENASE SUBUNIT D-RELATED"/>
    <property type="match status" value="1"/>
</dbReference>
<dbReference type="InterPro" id="IPR046867">
    <property type="entry name" value="AldOxase/xan_DH_MoCoBD2"/>
</dbReference>
<dbReference type="GO" id="GO:0016491">
    <property type="term" value="F:oxidoreductase activity"/>
    <property type="evidence" value="ECO:0007669"/>
    <property type="project" value="InterPro"/>
</dbReference>
<evidence type="ECO:0000259" key="3">
    <source>
        <dbReference type="SMART" id="SM01008"/>
    </source>
</evidence>
<dbReference type="SUPFAM" id="SSF54665">
    <property type="entry name" value="CO dehydrogenase molybdoprotein N-domain-like"/>
    <property type="match status" value="1"/>
</dbReference>
<evidence type="ECO:0000256" key="1">
    <source>
        <dbReference type="ARBA" id="ARBA00053029"/>
    </source>
</evidence>
<feature type="coiled-coil region" evidence="2">
    <location>
        <begin position="107"/>
        <end position="134"/>
    </location>
</feature>
<comment type="cofactor">
    <cofactor evidence="1">
        <name>Mo-molybdopterin cytosine dinucleotide</name>
        <dbReference type="ChEBI" id="CHEBI:71308"/>
    </cofactor>
</comment>
<dbReference type="Pfam" id="PF01315">
    <property type="entry name" value="Ald_Xan_dh_C"/>
    <property type="match status" value="1"/>
</dbReference>
<dbReference type="GO" id="GO:0005506">
    <property type="term" value="F:iron ion binding"/>
    <property type="evidence" value="ECO:0007669"/>
    <property type="project" value="InterPro"/>
</dbReference>
<dbReference type="STRING" id="656519.Halsa_2109"/>
<proteinExistence type="predicted"/>
<protein>
    <submittedName>
        <fullName evidence="4">Aldehyde oxidase and xanthine dehydrogenase molybdopterin binding protein</fullName>
    </submittedName>
</protein>
<dbReference type="SMART" id="SM01008">
    <property type="entry name" value="Ald_Xan_dh_C"/>
    <property type="match status" value="1"/>
</dbReference>
<evidence type="ECO:0000313" key="5">
    <source>
        <dbReference type="Proteomes" id="UP000007434"/>
    </source>
</evidence>
<dbReference type="InterPro" id="IPR036856">
    <property type="entry name" value="Ald_Oxase/Xan_DH_a/b_sf"/>
</dbReference>
<dbReference type="FunFam" id="3.30.365.10:FF:000001">
    <property type="entry name" value="Xanthine dehydrogenase oxidase"/>
    <property type="match status" value="1"/>
</dbReference>
<dbReference type="InterPro" id="IPR037165">
    <property type="entry name" value="AldOxase/xan_DH_Mopterin-bd_sf"/>
</dbReference>
<reference evidence="4 5" key="1">
    <citation type="submission" date="2010-11" db="EMBL/GenBank/DDBJ databases">
        <title>Complete sequence of Halanaerobium sp. sapolanicus.</title>
        <authorList>
            <consortium name="US DOE Joint Genome Institute"/>
            <person name="Lucas S."/>
            <person name="Copeland A."/>
            <person name="Lapidus A."/>
            <person name="Cheng J.-F."/>
            <person name="Bruce D."/>
            <person name="Goodwin L."/>
            <person name="Pitluck S."/>
            <person name="Davenport K."/>
            <person name="Detter J.C."/>
            <person name="Han C."/>
            <person name="Tapia R."/>
            <person name="Land M."/>
            <person name="Hauser L."/>
            <person name="Jeffries C."/>
            <person name="Kyrpides N."/>
            <person name="Ivanova N."/>
            <person name="Mikhailova N."/>
            <person name="Begemann M.B."/>
            <person name="Mormile M.R."/>
            <person name="Wall J.D."/>
            <person name="Elias D.A."/>
            <person name="Woyke T."/>
        </authorList>
    </citation>
    <scope>NUCLEOTIDE SEQUENCE [LARGE SCALE GENOMIC DNA]</scope>
    <source>
        <strain evidence="5">sapolanicus</strain>
    </source>
</reference>
<feature type="domain" description="Aldehyde oxidase/xanthine dehydrogenase a/b hammerhead" evidence="3">
    <location>
        <begin position="20"/>
        <end position="125"/>
    </location>
</feature>
<dbReference type="InterPro" id="IPR008274">
    <property type="entry name" value="AldOxase/xan_DH_MoCoBD1"/>
</dbReference>
<dbReference type="eggNOG" id="COG1529">
    <property type="taxonomic scope" value="Bacteria"/>
</dbReference>
<evidence type="ECO:0000313" key="4">
    <source>
        <dbReference type="EMBL" id="ADQ15525.1"/>
    </source>
</evidence>
<dbReference type="SUPFAM" id="SSF56003">
    <property type="entry name" value="Molybdenum cofactor-binding domain"/>
    <property type="match status" value="1"/>
</dbReference>
<dbReference type="AlphaFoldDB" id="E4RJV5"/>
<dbReference type="Proteomes" id="UP000007434">
    <property type="component" value="Chromosome"/>
</dbReference>
<name>E4RJV5_HALHG</name>
<dbReference type="OrthoDB" id="9759099at2"/>
<organism evidence="4 5">
    <name type="scientific">Halanaerobium hydrogeniformans</name>
    <name type="common">Halanaerobium sp. (strain sapolanicus)</name>
    <dbReference type="NCBI Taxonomy" id="656519"/>
    <lineage>
        <taxon>Bacteria</taxon>
        <taxon>Bacillati</taxon>
        <taxon>Bacillota</taxon>
        <taxon>Clostridia</taxon>
        <taxon>Halanaerobiales</taxon>
        <taxon>Halanaerobiaceae</taxon>
        <taxon>Halanaerobium</taxon>
    </lineage>
</organism>
<dbReference type="InterPro" id="IPR000674">
    <property type="entry name" value="Ald_Oxase/Xan_DH_a/b"/>
</dbReference>
<evidence type="ECO:0000256" key="2">
    <source>
        <dbReference type="SAM" id="Coils"/>
    </source>
</evidence>
<accession>E4RJV5</accession>
<dbReference type="RefSeq" id="WP_013406593.1">
    <property type="nucleotide sequence ID" value="NC_014654.1"/>
</dbReference>
<dbReference type="Pfam" id="PF02738">
    <property type="entry name" value="MoCoBD_1"/>
    <property type="match status" value="1"/>
</dbReference>
<keyword evidence="5" id="KW-1185">Reference proteome</keyword>